<keyword evidence="5" id="KW-0413">Isomerase</keyword>
<dbReference type="InterPro" id="IPR014001">
    <property type="entry name" value="Helicase_ATP-bd"/>
</dbReference>
<evidence type="ECO:0000256" key="2">
    <source>
        <dbReference type="ARBA" id="ARBA00022741"/>
    </source>
</evidence>
<reference evidence="11 12" key="1">
    <citation type="submission" date="2014-06" db="EMBL/GenBank/DDBJ databases">
        <authorList>
            <consortium name="DOE Joint Genome Institute"/>
            <person name="Kuo A."/>
            <person name="Kohler A."/>
            <person name="Nagy L.G."/>
            <person name="Floudas D."/>
            <person name="Copeland A."/>
            <person name="Barry K.W."/>
            <person name="Cichocki N."/>
            <person name="Veneault-Fourrey C."/>
            <person name="LaButti K."/>
            <person name="Lindquist E.A."/>
            <person name="Lipzen A."/>
            <person name="Lundell T."/>
            <person name="Morin E."/>
            <person name="Murat C."/>
            <person name="Sun H."/>
            <person name="Tunlid A."/>
            <person name="Henrissat B."/>
            <person name="Grigoriev I.V."/>
            <person name="Hibbett D.S."/>
            <person name="Martin F."/>
            <person name="Nordberg H.P."/>
            <person name="Cantor M.N."/>
            <person name="Hua S.X."/>
        </authorList>
    </citation>
    <scope>NUCLEOTIDE SEQUENCE [LARGE SCALE GENOMIC DNA]</scope>
    <source>
        <strain evidence="11 12">ATCC 200175</strain>
    </source>
</reference>
<dbReference type="InterPro" id="IPR011545">
    <property type="entry name" value="DEAD/DEAH_box_helicase_dom"/>
</dbReference>
<feature type="domain" description="Helicase C-terminal" evidence="10">
    <location>
        <begin position="235"/>
        <end position="394"/>
    </location>
</feature>
<feature type="domain" description="Helicase ATP-binding" evidence="9">
    <location>
        <begin position="34"/>
        <end position="206"/>
    </location>
</feature>
<dbReference type="GO" id="GO:0005524">
    <property type="term" value="F:ATP binding"/>
    <property type="evidence" value="ECO:0007669"/>
    <property type="project" value="UniProtKB-KW"/>
</dbReference>
<dbReference type="EC" id="5.6.2.4" evidence="7"/>
<dbReference type="PROSITE" id="PS51194">
    <property type="entry name" value="HELICASE_CTER"/>
    <property type="match status" value="1"/>
</dbReference>
<evidence type="ECO:0000259" key="9">
    <source>
        <dbReference type="PROSITE" id="PS51192"/>
    </source>
</evidence>
<feature type="compositionally biased region" description="Polar residues" evidence="8">
    <location>
        <begin position="442"/>
        <end position="456"/>
    </location>
</feature>
<dbReference type="Pfam" id="PF00270">
    <property type="entry name" value="DEAD"/>
    <property type="match status" value="1"/>
</dbReference>
<gene>
    <name evidence="11" type="ORF">PAXINDRAFT_16940</name>
</gene>
<dbReference type="HOGENOM" id="CLU_001103_19_0_1"/>
<dbReference type="InterPro" id="IPR027417">
    <property type="entry name" value="P-loop_NTPase"/>
</dbReference>
<keyword evidence="3" id="KW-0067">ATP-binding</keyword>
<dbReference type="Proteomes" id="UP000053647">
    <property type="component" value="Unassembled WGS sequence"/>
</dbReference>
<dbReference type="PROSITE" id="PS51192">
    <property type="entry name" value="HELICASE_ATP_BIND_1"/>
    <property type="match status" value="1"/>
</dbReference>
<dbReference type="PANTHER" id="PTHR13710:SF105">
    <property type="entry name" value="ATP-DEPENDENT DNA HELICASE Q1"/>
    <property type="match status" value="1"/>
</dbReference>
<dbReference type="GO" id="GO:0000724">
    <property type="term" value="P:double-strand break repair via homologous recombination"/>
    <property type="evidence" value="ECO:0007669"/>
    <property type="project" value="TreeGrafter"/>
</dbReference>
<keyword evidence="12" id="KW-1185">Reference proteome</keyword>
<evidence type="ECO:0000256" key="5">
    <source>
        <dbReference type="ARBA" id="ARBA00023235"/>
    </source>
</evidence>
<dbReference type="Pfam" id="PF00271">
    <property type="entry name" value="Helicase_C"/>
    <property type="match status" value="1"/>
</dbReference>
<dbReference type="GO" id="GO:0005737">
    <property type="term" value="C:cytoplasm"/>
    <property type="evidence" value="ECO:0007669"/>
    <property type="project" value="TreeGrafter"/>
</dbReference>
<name>A0A0C9SQZ1_PAXIN</name>
<dbReference type="GO" id="GO:0043138">
    <property type="term" value="F:3'-5' DNA helicase activity"/>
    <property type="evidence" value="ECO:0007669"/>
    <property type="project" value="UniProtKB-EC"/>
</dbReference>
<proteinExistence type="inferred from homology"/>
<dbReference type="SMART" id="SM00490">
    <property type="entry name" value="HELICc"/>
    <property type="match status" value="1"/>
</dbReference>
<protein>
    <recommendedName>
        <fullName evidence="7">DNA 3'-5' helicase</fullName>
        <ecNumber evidence="7">5.6.2.4</ecNumber>
    </recommendedName>
</protein>
<sequence length="518" mass="58609">MSGQSPLIPTFARMRAVVQEKFGLRPCDWQLLSAQHQLEQKDVFTVSPTGSGKTLTFWIPLLFNHDGIIIIVTPLNILGEKNCDEAIVRGFPAINLCAETATDQTFKDIEKLKYCVITVSPERILTDTCFKLLWKSNKFTEKLFNVTFDEGHCISEWGKDFRPLYSQLGDLRWFLPDHTALHVVSATMPPHILTDVKTKLRTRPYNLAKIIRSNDHPNINLIVTEMKFPRNSMHDLTRIMDLRPGQPPEKFMLFTNSRASAESTCNRLRSDLPSHLREKIIWFHSGMTMEFRIDAMEKLRQGEIWGICCTDAAGMGLDLRDITLVIQWGYTSSLCTLMQRLGRGARNPSVTAMGIYLVEPIYFDTYSGKRKRPLVEEGTRPKKKAKASQSEASGQLTRTNDEPLHSEVEEDDKDINDGFDSDAEVTASQDNEMERRSEVLPTGNSLPSTVNPSGVSATLPPVPVTALLPSDLENCALERAAMYAFINAHSHGFCRRRLCNEYFNNPRGQSFFTTLKLN</sequence>
<feature type="compositionally biased region" description="Acidic residues" evidence="8">
    <location>
        <begin position="408"/>
        <end position="423"/>
    </location>
</feature>
<comment type="catalytic activity">
    <reaction evidence="6">
        <text>Couples ATP hydrolysis with the unwinding of duplex DNA by translocating in the 3'-5' direction.</text>
        <dbReference type="EC" id="5.6.2.4"/>
    </reaction>
</comment>
<evidence type="ECO:0000256" key="3">
    <source>
        <dbReference type="ARBA" id="ARBA00022840"/>
    </source>
</evidence>
<evidence type="ECO:0000256" key="1">
    <source>
        <dbReference type="ARBA" id="ARBA00005446"/>
    </source>
</evidence>
<dbReference type="SUPFAM" id="SSF52540">
    <property type="entry name" value="P-loop containing nucleoside triphosphate hydrolases"/>
    <property type="match status" value="1"/>
</dbReference>
<feature type="region of interest" description="Disordered" evidence="8">
    <location>
        <begin position="372"/>
        <end position="456"/>
    </location>
</feature>
<evidence type="ECO:0000256" key="8">
    <source>
        <dbReference type="SAM" id="MobiDB-lite"/>
    </source>
</evidence>
<evidence type="ECO:0000259" key="10">
    <source>
        <dbReference type="PROSITE" id="PS51194"/>
    </source>
</evidence>
<evidence type="ECO:0000256" key="4">
    <source>
        <dbReference type="ARBA" id="ARBA00023125"/>
    </source>
</evidence>
<evidence type="ECO:0000313" key="12">
    <source>
        <dbReference type="Proteomes" id="UP000053647"/>
    </source>
</evidence>
<organism evidence="11 12">
    <name type="scientific">Paxillus involutus ATCC 200175</name>
    <dbReference type="NCBI Taxonomy" id="664439"/>
    <lineage>
        <taxon>Eukaryota</taxon>
        <taxon>Fungi</taxon>
        <taxon>Dikarya</taxon>
        <taxon>Basidiomycota</taxon>
        <taxon>Agaricomycotina</taxon>
        <taxon>Agaricomycetes</taxon>
        <taxon>Agaricomycetidae</taxon>
        <taxon>Boletales</taxon>
        <taxon>Paxilineae</taxon>
        <taxon>Paxillaceae</taxon>
        <taxon>Paxillus</taxon>
    </lineage>
</organism>
<dbReference type="PANTHER" id="PTHR13710">
    <property type="entry name" value="DNA HELICASE RECQ FAMILY MEMBER"/>
    <property type="match status" value="1"/>
</dbReference>
<dbReference type="GO" id="GO:0003677">
    <property type="term" value="F:DNA binding"/>
    <property type="evidence" value="ECO:0007669"/>
    <property type="project" value="UniProtKB-KW"/>
</dbReference>
<keyword evidence="4" id="KW-0238">DNA-binding</keyword>
<dbReference type="EMBL" id="KN819420">
    <property type="protein sequence ID" value="KIJ10039.1"/>
    <property type="molecule type" value="Genomic_DNA"/>
</dbReference>
<keyword evidence="2" id="KW-0547">Nucleotide-binding</keyword>
<evidence type="ECO:0000256" key="6">
    <source>
        <dbReference type="ARBA" id="ARBA00034617"/>
    </source>
</evidence>
<comment type="similarity">
    <text evidence="1">Belongs to the helicase family. RecQ subfamily.</text>
</comment>
<dbReference type="InterPro" id="IPR001650">
    <property type="entry name" value="Helicase_C-like"/>
</dbReference>
<evidence type="ECO:0000256" key="7">
    <source>
        <dbReference type="ARBA" id="ARBA00034808"/>
    </source>
</evidence>
<dbReference type="GO" id="GO:0005694">
    <property type="term" value="C:chromosome"/>
    <property type="evidence" value="ECO:0007669"/>
    <property type="project" value="TreeGrafter"/>
</dbReference>
<dbReference type="OrthoDB" id="10261556at2759"/>
<evidence type="ECO:0000313" key="11">
    <source>
        <dbReference type="EMBL" id="KIJ10039.1"/>
    </source>
</evidence>
<accession>A0A0C9SQZ1</accession>
<dbReference type="AlphaFoldDB" id="A0A0C9SQZ1"/>
<reference evidence="12" key="2">
    <citation type="submission" date="2015-01" db="EMBL/GenBank/DDBJ databases">
        <title>Evolutionary Origins and Diversification of the Mycorrhizal Mutualists.</title>
        <authorList>
            <consortium name="DOE Joint Genome Institute"/>
            <consortium name="Mycorrhizal Genomics Consortium"/>
            <person name="Kohler A."/>
            <person name="Kuo A."/>
            <person name="Nagy L.G."/>
            <person name="Floudas D."/>
            <person name="Copeland A."/>
            <person name="Barry K.W."/>
            <person name="Cichocki N."/>
            <person name="Veneault-Fourrey C."/>
            <person name="LaButti K."/>
            <person name="Lindquist E.A."/>
            <person name="Lipzen A."/>
            <person name="Lundell T."/>
            <person name="Morin E."/>
            <person name="Murat C."/>
            <person name="Riley R."/>
            <person name="Ohm R."/>
            <person name="Sun H."/>
            <person name="Tunlid A."/>
            <person name="Henrissat B."/>
            <person name="Grigoriev I.V."/>
            <person name="Hibbett D.S."/>
            <person name="Martin F."/>
        </authorList>
    </citation>
    <scope>NUCLEOTIDE SEQUENCE [LARGE SCALE GENOMIC DNA]</scope>
    <source>
        <strain evidence="12">ATCC 200175</strain>
    </source>
</reference>
<dbReference type="GO" id="GO:0009378">
    <property type="term" value="F:four-way junction helicase activity"/>
    <property type="evidence" value="ECO:0007669"/>
    <property type="project" value="TreeGrafter"/>
</dbReference>
<dbReference type="Gene3D" id="3.40.50.300">
    <property type="entry name" value="P-loop containing nucleotide triphosphate hydrolases"/>
    <property type="match status" value="2"/>
</dbReference>
<dbReference type="SMART" id="SM00487">
    <property type="entry name" value="DEXDc"/>
    <property type="match status" value="1"/>
</dbReference>